<evidence type="ECO:0008006" key="5">
    <source>
        <dbReference type="Google" id="ProtNLM"/>
    </source>
</evidence>
<dbReference type="RefSeq" id="WP_344757993.1">
    <property type="nucleotide sequence ID" value="NZ_BAAAZU010000001.1"/>
</dbReference>
<evidence type="ECO:0000256" key="2">
    <source>
        <dbReference type="SAM" id="Phobius"/>
    </source>
</evidence>
<feature type="transmembrane region" description="Helical" evidence="2">
    <location>
        <begin position="21"/>
        <end position="42"/>
    </location>
</feature>
<gene>
    <name evidence="3" type="ORF">GCM10022229_01380</name>
</gene>
<feature type="compositionally biased region" description="Polar residues" evidence="1">
    <location>
        <begin position="47"/>
        <end position="61"/>
    </location>
</feature>
<sequence length="272" mass="29081">MSQALRRAESAGGDRTERWHSRIGMVTTVLLHALLLLLVMLAPPITTQSPSGGDPGSSLQATYIDPSLQIPSPAPPAAPKPPSPTPRKPAPAATRLQATPVEKADDPALEVVDIPAPPASPPPAPDAPDRAAERPAHRWGQPPGMLPQGAAPENAGPSRSRAVTRGRRNDATASGAGLEVGGYQVYYDLLDETRLRQWRDQGMTELFLPLPGTRQLMVCPLETALRRDSGQCRLVEPDDPGLAAIGDARDVITMQRIYRLGDMLWSGPGAYR</sequence>
<keyword evidence="2" id="KW-0812">Transmembrane</keyword>
<dbReference type="Proteomes" id="UP001501727">
    <property type="component" value="Unassembled WGS sequence"/>
</dbReference>
<evidence type="ECO:0000256" key="1">
    <source>
        <dbReference type="SAM" id="MobiDB-lite"/>
    </source>
</evidence>
<comment type="caution">
    <text evidence="3">The sequence shown here is derived from an EMBL/GenBank/DDBJ whole genome shotgun (WGS) entry which is preliminary data.</text>
</comment>
<reference evidence="4" key="1">
    <citation type="journal article" date="2019" name="Int. J. Syst. Evol. Microbiol.">
        <title>The Global Catalogue of Microorganisms (GCM) 10K type strain sequencing project: providing services to taxonomists for standard genome sequencing and annotation.</title>
        <authorList>
            <consortium name="The Broad Institute Genomics Platform"/>
            <consortium name="The Broad Institute Genome Sequencing Center for Infectious Disease"/>
            <person name="Wu L."/>
            <person name="Ma J."/>
        </authorList>
    </citation>
    <scope>NUCLEOTIDE SEQUENCE [LARGE SCALE GENOMIC DNA]</scope>
    <source>
        <strain evidence="4">JCM 16916</strain>
    </source>
</reference>
<dbReference type="EMBL" id="BAAAZU010000001">
    <property type="protein sequence ID" value="GAA3912465.1"/>
    <property type="molecule type" value="Genomic_DNA"/>
</dbReference>
<feature type="compositionally biased region" description="Pro residues" evidence="1">
    <location>
        <begin position="72"/>
        <end position="89"/>
    </location>
</feature>
<keyword evidence="4" id="KW-1185">Reference proteome</keyword>
<proteinExistence type="predicted"/>
<feature type="compositionally biased region" description="Basic and acidic residues" evidence="1">
    <location>
        <begin position="127"/>
        <end position="136"/>
    </location>
</feature>
<keyword evidence="2" id="KW-0472">Membrane</keyword>
<keyword evidence="2" id="KW-1133">Transmembrane helix</keyword>
<organism evidence="3 4">
    <name type="scientific">Luteimonas lutimaris</name>
    <dbReference type="NCBI Taxonomy" id="698645"/>
    <lineage>
        <taxon>Bacteria</taxon>
        <taxon>Pseudomonadati</taxon>
        <taxon>Pseudomonadota</taxon>
        <taxon>Gammaproteobacteria</taxon>
        <taxon>Lysobacterales</taxon>
        <taxon>Lysobacteraceae</taxon>
        <taxon>Luteimonas</taxon>
    </lineage>
</organism>
<evidence type="ECO:0000313" key="3">
    <source>
        <dbReference type="EMBL" id="GAA3912465.1"/>
    </source>
</evidence>
<name>A0ABP7M2D2_9GAMM</name>
<evidence type="ECO:0000313" key="4">
    <source>
        <dbReference type="Proteomes" id="UP001501727"/>
    </source>
</evidence>
<accession>A0ABP7M2D2</accession>
<protein>
    <recommendedName>
        <fullName evidence="5">Type II toxin-antitoxin system RelE/ParE family toxin</fullName>
    </recommendedName>
</protein>
<feature type="compositionally biased region" description="Pro residues" evidence="1">
    <location>
        <begin position="115"/>
        <end position="126"/>
    </location>
</feature>
<feature type="region of interest" description="Disordered" evidence="1">
    <location>
        <begin position="47"/>
        <end position="175"/>
    </location>
</feature>